<evidence type="ECO:0000313" key="3">
    <source>
        <dbReference type="Proteomes" id="UP000198304"/>
    </source>
</evidence>
<dbReference type="EMBL" id="FZOJ01000081">
    <property type="protein sequence ID" value="SNT29826.1"/>
    <property type="molecule type" value="Genomic_DNA"/>
</dbReference>
<protein>
    <submittedName>
        <fullName evidence="2">BhlA holin family protein</fullName>
    </submittedName>
</protein>
<dbReference type="InterPro" id="IPR024405">
    <property type="entry name" value="Phage_BhlA/UviB"/>
</dbReference>
<sequence>MENELLKLAASQGIWTALSVVLIFYILKTQEKRDKKQEERENKYQEIISSLTDNLSIVEDIKLDMKEVKKYVFNKKI</sequence>
<evidence type="ECO:0000313" key="2">
    <source>
        <dbReference type="EMBL" id="SNT29826.1"/>
    </source>
</evidence>
<name>A0A239LGT1_9FIRM</name>
<feature type="transmembrane region" description="Helical" evidence="1">
    <location>
        <begin position="6"/>
        <end position="27"/>
    </location>
</feature>
<keyword evidence="1" id="KW-0812">Transmembrane</keyword>
<proteinExistence type="predicted"/>
<dbReference type="RefSeq" id="WP_089285671.1">
    <property type="nucleotide sequence ID" value="NZ_FZOJ01000081.1"/>
</dbReference>
<dbReference type="Proteomes" id="UP000198304">
    <property type="component" value="Unassembled WGS sequence"/>
</dbReference>
<keyword evidence="1" id="KW-1133">Transmembrane helix</keyword>
<organism evidence="2 3">
    <name type="scientific">Anaerovirgula multivorans</name>
    <dbReference type="NCBI Taxonomy" id="312168"/>
    <lineage>
        <taxon>Bacteria</taxon>
        <taxon>Bacillati</taxon>
        <taxon>Bacillota</taxon>
        <taxon>Clostridia</taxon>
        <taxon>Peptostreptococcales</taxon>
        <taxon>Natronincolaceae</taxon>
        <taxon>Anaerovirgula</taxon>
    </lineage>
</organism>
<keyword evidence="1" id="KW-0472">Membrane</keyword>
<dbReference type="Pfam" id="PF10960">
    <property type="entry name" value="Holin_BhlA"/>
    <property type="match status" value="1"/>
</dbReference>
<evidence type="ECO:0000256" key="1">
    <source>
        <dbReference type="SAM" id="Phobius"/>
    </source>
</evidence>
<keyword evidence="3" id="KW-1185">Reference proteome</keyword>
<gene>
    <name evidence="2" type="ORF">SAMN05446037_10814</name>
</gene>
<dbReference type="OrthoDB" id="2680433at2"/>
<dbReference type="AlphaFoldDB" id="A0A239LGT1"/>
<reference evidence="2 3" key="1">
    <citation type="submission" date="2017-06" db="EMBL/GenBank/DDBJ databases">
        <authorList>
            <person name="Kim H.J."/>
            <person name="Triplett B.A."/>
        </authorList>
    </citation>
    <scope>NUCLEOTIDE SEQUENCE [LARGE SCALE GENOMIC DNA]</scope>
    <source>
        <strain evidence="2 3">SCA</strain>
    </source>
</reference>
<accession>A0A239LGT1</accession>